<dbReference type="AlphaFoldDB" id="A0A7W7PWG0"/>
<evidence type="ECO:0000313" key="2">
    <source>
        <dbReference type="Proteomes" id="UP000579523"/>
    </source>
</evidence>
<organism evidence="1 2">
    <name type="scientific">Streptomyces griseomycini</name>
    <dbReference type="NCBI Taxonomy" id="66895"/>
    <lineage>
        <taxon>Bacteria</taxon>
        <taxon>Bacillati</taxon>
        <taxon>Actinomycetota</taxon>
        <taxon>Actinomycetes</taxon>
        <taxon>Kitasatosporales</taxon>
        <taxon>Streptomycetaceae</taxon>
        <taxon>Streptomyces</taxon>
    </lineage>
</organism>
<protein>
    <submittedName>
        <fullName evidence="1">Uncharacterized protein</fullName>
    </submittedName>
</protein>
<accession>A0A7W7PWG0</accession>
<evidence type="ECO:0000313" key="1">
    <source>
        <dbReference type="EMBL" id="MBB4902540.1"/>
    </source>
</evidence>
<sequence length="101" mass="10692">MSSLNADEWNARYPVGTRVVAYPFVRPEDPVAVAYRERAATGTLPPAWGSDPCRTLDTVTRSPAWALGDGTPVVQVKGESGGIALHHIDPVPADAEARPAA</sequence>
<dbReference type="Proteomes" id="UP000579523">
    <property type="component" value="Unassembled WGS sequence"/>
</dbReference>
<reference evidence="1 2" key="1">
    <citation type="submission" date="2020-08" db="EMBL/GenBank/DDBJ databases">
        <title>Genomic Encyclopedia of Type Strains, Phase III (KMG-III): the genomes of soil and plant-associated and newly described type strains.</title>
        <authorList>
            <person name="Whitman W."/>
        </authorList>
    </citation>
    <scope>NUCLEOTIDE SEQUENCE [LARGE SCALE GENOMIC DNA]</scope>
    <source>
        <strain evidence="1 2">CECT 3273</strain>
    </source>
</reference>
<proteinExistence type="predicted"/>
<keyword evidence="2" id="KW-1185">Reference proteome</keyword>
<dbReference type="EMBL" id="JACHJI010000017">
    <property type="protein sequence ID" value="MBB4902540.1"/>
    <property type="molecule type" value="Genomic_DNA"/>
</dbReference>
<name>A0A7W7PWG0_9ACTN</name>
<comment type="caution">
    <text evidence="1">The sequence shown here is derived from an EMBL/GenBank/DDBJ whole genome shotgun (WGS) entry which is preliminary data.</text>
</comment>
<gene>
    <name evidence="1" type="ORF">FHS37_006637</name>
</gene>
<dbReference type="RefSeq" id="WP_184827944.1">
    <property type="nucleotide sequence ID" value="NZ_BMTK01000031.1"/>
</dbReference>